<organism evidence="1 2">
    <name type="scientific">Hymenobacter aranciens</name>
    <dbReference type="NCBI Taxonomy" id="3063996"/>
    <lineage>
        <taxon>Bacteria</taxon>
        <taxon>Pseudomonadati</taxon>
        <taxon>Bacteroidota</taxon>
        <taxon>Cytophagia</taxon>
        <taxon>Cytophagales</taxon>
        <taxon>Hymenobacteraceae</taxon>
        <taxon>Hymenobacter</taxon>
    </lineage>
</organism>
<protein>
    <submittedName>
        <fullName evidence="1">Uncharacterized protein</fullName>
    </submittedName>
</protein>
<accession>A0ABT9B998</accession>
<name>A0ABT9B998_9BACT</name>
<keyword evidence="2" id="KW-1185">Reference proteome</keyword>
<dbReference type="RefSeq" id="WP_305006059.1">
    <property type="nucleotide sequence ID" value="NZ_JAUQSY010000005.1"/>
</dbReference>
<comment type="caution">
    <text evidence="1">The sequence shown here is derived from an EMBL/GenBank/DDBJ whole genome shotgun (WGS) entry which is preliminary data.</text>
</comment>
<reference evidence="1" key="1">
    <citation type="submission" date="2023-07" db="EMBL/GenBank/DDBJ databases">
        <authorList>
            <person name="Kim M.K."/>
        </authorList>
    </citation>
    <scope>NUCLEOTIDE SEQUENCE</scope>
    <source>
        <strain evidence="1">ASUV-10-1</strain>
    </source>
</reference>
<dbReference type="EMBL" id="JAUQSY010000005">
    <property type="protein sequence ID" value="MDO7874742.1"/>
    <property type="molecule type" value="Genomic_DNA"/>
</dbReference>
<dbReference type="Proteomes" id="UP001176429">
    <property type="component" value="Unassembled WGS sequence"/>
</dbReference>
<evidence type="ECO:0000313" key="2">
    <source>
        <dbReference type="Proteomes" id="UP001176429"/>
    </source>
</evidence>
<evidence type="ECO:0000313" key="1">
    <source>
        <dbReference type="EMBL" id="MDO7874742.1"/>
    </source>
</evidence>
<sequence length="87" mass="9672">MLHYLPDAESITEYCGAYEARGCRFDIVSAAQMGGYGLRMHIGTNSNASPIFPLPAAEMQTPEAAEQWMAYLRDNHLSQFAFLLQGQ</sequence>
<proteinExistence type="predicted"/>
<gene>
    <name evidence="1" type="ORF">Q5H93_08360</name>
</gene>